<dbReference type="NCBIfam" id="NF007538">
    <property type="entry name" value="PRK10150.1"/>
    <property type="match status" value="1"/>
</dbReference>
<evidence type="ECO:0000256" key="6">
    <source>
        <dbReference type="RuleBase" id="RU361154"/>
    </source>
</evidence>
<dbReference type="InterPro" id="IPR006102">
    <property type="entry name" value="Ig-like_GH2"/>
</dbReference>
<sequence length="599" mass="65813">MLRPQDSPTRETRTLDGLWDFALDRDGVGRDEGWWQRALPEARPMPVPASFNDIVPSREFRDHVGDAWYQRTVHVPATWGGGRVVLRLDAATHRATVWVDDVEVMSHEGGYTPFEADVTAHVTPGAAVRLTVVVNNELTFQSIPPGEPLPPGSDGRRRQKYHHDFFNYAGLHRSVRLSRTPTTYVADLAVTTGLDGGTGSVAYDVTLGGSAAGTTVGVVLRDGAGREVAAGTGASGVLTVPDVHPWRPGEGHLHDLVVSVHRGDVLVDTYVLPVGIRTVEVRGQQLLINGEPFHFRGFSKHEDAAVRGKGHDDALMLHDFELIDWIGANSIRTAHYPYAEEVLDLADRRGIVVVDETAAVGLNLPLSGGQIGADKRPTYSPDTVNDATREVHAQAIRELVDRDRHHPSVVVWCIANEPETTSEEARAYFAPLLDLTRALDPTRPVGVVNMFLAPPDRCRVTDLCDLVMVNRYYGWYLDTGDLAAAELKLEAELRAWAATGKPVFLTEYGGDAIAGLHGIADVPWTEEYQSALLDMTHRVLDRVDGVVGEHVWNFADFATADAISRVDGNRKGVFTRDRRPKAAAHTLRRRWRGLGVGER</sequence>
<dbReference type="Gene3D" id="2.60.120.260">
    <property type="entry name" value="Galactose-binding domain-like"/>
    <property type="match status" value="1"/>
</dbReference>
<dbReference type="Pfam" id="PF02836">
    <property type="entry name" value="Glyco_hydro_2_C"/>
    <property type="match status" value="1"/>
</dbReference>
<evidence type="ECO:0000259" key="8">
    <source>
        <dbReference type="Pfam" id="PF02836"/>
    </source>
</evidence>
<dbReference type="SUPFAM" id="SSF49785">
    <property type="entry name" value="Galactose-binding domain-like"/>
    <property type="match status" value="1"/>
</dbReference>
<dbReference type="InterPro" id="IPR017853">
    <property type="entry name" value="GH"/>
</dbReference>
<evidence type="ECO:0000259" key="7">
    <source>
        <dbReference type="Pfam" id="PF00703"/>
    </source>
</evidence>
<dbReference type="Gene3D" id="3.20.20.80">
    <property type="entry name" value="Glycosidases"/>
    <property type="match status" value="1"/>
</dbReference>
<feature type="domain" description="Glycoside hydrolase family 2 catalytic" evidence="8">
    <location>
        <begin position="279"/>
        <end position="593"/>
    </location>
</feature>
<dbReference type="InterPro" id="IPR006103">
    <property type="entry name" value="Glyco_hydro_2_cat"/>
</dbReference>
<dbReference type="AlphaFoldDB" id="A0A7X0RJG1"/>
<dbReference type="PRINTS" id="PR00132">
    <property type="entry name" value="GLHYDRLASE2"/>
</dbReference>
<dbReference type="InterPro" id="IPR006104">
    <property type="entry name" value="Glyco_hydro_2_N"/>
</dbReference>
<dbReference type="GO" id="GO:0030246">
    <property type="term" value="F:carbohydrate binding"/>
    <property type="evidence" value="ECO:0007669"/>
    <property type="project" value="TreeGrafter"/>
</dbReference>
<evidence type="ECO:0000256" key="3">
    <source>
        <dbReference type="ARBA" id="ARBA00016205"/>
    </source>
</evidence>
<feature type="domain" description="Glycosyl hydrolases family 2 sugar binding" evidence="9">
    <location>
        <begin position="13"/>
        <end position="181"/>
    </location>
</feature>
<dbReference type="Gene3D" id="2.60.40.10">
    <property type="entry name" value="Immunoglobulins"/>
    <property type="match status" value="1"/>
</dbReference>
<dbReference type="InterPro" id="IPR036156">
    <property type="entry name" value="Beta-gal/glucu_dom_sf"/>
</dbReference>
<keyword evidence="11" id="KW-1185">Reference proteome</keyword>
<dbReference type="GO" id="GO:0005975">
    <property type="term" value="P:carbohydrate metabolic process"/>
    <property type="evidence" value="ECO:0007669"/>
    <property type="project" value="InterPro"/>
</dbReference>
<gene>
    <name evidence="10" type="primary">uidA</name>
    <name evidence="10" type="ORF">H5V45_12685</name>
</gene>
<protein>
    <recommendedName>
        <fullName evidence="3">Beta-glucuronidase</fullName>
        <ecNumber evidence="2">3.2.1.31</ecNumber>
    </recommendedName>
</protein>
<dbReference type="SUPFAM" id="SSF51445">
    <property type="entry name" value="(Trans)glycosidases"/>
    <property type="match status" value="1"/>
</dbReference>
<organism evidence="10 11">
    <name type="scientific">Nocardioides luti</name>
    <dbReference type="NCBI Taxonomy" id="2761101"/>
    <lineage>
        <taxon>Bacteria</taxon>
        <taxon>Bacillati</taxon>
        <taxon>Actinomycetota</taxon>
        <taxon>Actinomycetes</taxon>
        <taxon>Propionibacteriales</taxon>
        <taxon>Nocardioidaceae</taxon>
        <taxon>Nocardioides</taxon>
    </lineage>
</organism>
<dbReference type="FunFam" id="2.60.120.260:FF:000027">
    <property type="entry name" value="Beta-glucuronidase"/>
    <property type="match status" value="1"/>
</dbReference>
<dbReference type="RefSeq" id="WP_185253260.1">
    <property type="nucleotide sequence ID" value="NZ_JACKXE010000001.1"/>
</dbReference>
<evidence type="ECO:0000259" key="9">
    <source>
        <dbReference type="Pfam" id="PF02837"/>
    </source>
</evidence>
<dbReference type="FunFam" id="3.20.20.80:FF:000080">
    <property type="entry name" value="Beta-glucuronidase UidA"/>
    <property type="match status" value="1"/>
</dbReference>
<comment type="caution">
    <text evidence="10">The sequence shown here is derived from an EMBL/GenBank/DDBJ whole genome shotgun (WGS) entry which is preliminary data.</text>
</comment>
<evidence type="ECO:0000256" key="1">
    <source>
        <dbReference type="ARBA" id="ARBA00007401"/>
    </source>
</evidence>
<dbReference type="InterPro" id="IPR006101">
    <property type="entry name" value="Glyco_hydro_2"/>
</dbReference>
<evidence type="ECO:0000313" key="10">
    <source>
        <dbReference type="EMBL" id="MBB6628178.1"/>
    </source>
</evidence>
<feature type="domain" description="Glycoside hydrolase family 2 immunoglobulin-like beta-sandwich" evidence="7">
    <location>
        <begin position="183"/>
        <end position="277"/>
    </location>
</feature>
<dbReference type="Pfam" id="PF02837">
    <property type="entry name" value="Glyco_hydro_2_N"/>
    <property type="match status" value="1"/>
</dbReference>
<keyword evidence="4 6" id="KW-0378">Hydrolase</keyword>
<dbReference type="EC" id="3.2.1.31" evidence="2"/>
<proteinExistence type="inferred from homology"/>
<evidence type="ECO:0000313" key="11">
    <source>
        <dbReference type="Proteomes" id="UP000523955"/>
    </source>
</evidence>
<dbReference type="Pfam" id="PF00703">
    <property type="entry name" value="Glyco_hydro_2"/>
    <property type="match status" value="1"/>
</dbReference>
<dbReference type="InterPro" id="IPR023230">
    <property type="entry name" value="Glyco_hydro_2_CS"/>
</dbReference>
<name>A0A7X0RJG1_9ACTN</name>
<dbReference type="InterPro" id="IPR008979">
    <property type="entry name" value="Galactose-bd-like_sf"/>
</dbReference>
<dbReference type="SUPFAM" id="SSF49303">
    <property type="entry name" value="beta-Galactosidase/glucuronidase domain"/>
    <property type="match status" value="1"/>
</dbReference>
<evidence type="ECO:0000256" key="4">
    <source>
        <dbReference type="ARBA" id="ARBA00022801"/>
    </source>
</evidence>
<comment type="similarity">
    <text evidence="1 6">Belongs to the glycosyl hydrolase 2 family.</text>
</comment>
<dbReference type="PROSITE" id="PS00719">
    <property type="entry name" value="GLYCOSYL_HYDROL_F2_1"/>
    <property type="match status" value="1"/>
</dbReference>
<dbReference type="Proteomes" id="UP000523955">
    <property type="component" value="Unassembled WGS sequence"/>
</dbReference>
<evidence type="ECO:0000256" key="2">
    <source>
        <dbReference type="ARBA" id="ARBA00012761"/>
    </source>
</evidence>
<keyword evidence="5 6" id="KW-0326">Glycosidase</keyword>
<reference evidence="10 11" key="1">
    <citation type="submission" date="2020-08" db="EMBL/GenBank/DDBJ databases">
        <authorList>
            <person name="Seo M.-J."/>
        </authorList>
    </citation>
    <scope>NUCLEOTIDE SEQUENCE [LARGE SCALE GENOMIC DNA]</scope>
    <source>
        <strain evidence="10 11">KIGAM211</strain>
    </source>
</reference>
<dbReference type="PANTHER" id="PTHR10066">
    <property type="entry name" value="BETA-GLUCURONIDASE"/>
    <property type="match status" value="1"/>
</dbReference>
<evidence type="ECO:0000256" key="5">
    <source>
        <dbReference type="ARBA" id="ARBA00023295"/>
    </source>
</evidence>
<dbReference type="GO" id="GO:0019391">
    <property type="term" value="P:glucuronoside catabolic process"/>
    <property type="evidence" value="ECO:0007669"/>
    <property type="project" value="TreeGrafter"/>
</dbReference>
<dbReference type="PANTHER" id="PTHR10066:SF67">
    <property type="entry name" value="BETA-GLUCURONIDASE"/>
    <property type="match status" value="1"/>
</dbReference>
<dbReference type="GO" id="GO:0004566">
    <property type="term" value="F:beta-glucuronidase activity"/>
    <property type="evidence" value="ECO:0007669"/>
    <property type="project" value="UniProtKB-EC"/>
</dbReference>
<accession>A0A7X0RJG1</accession>
<dbReference type="InterPro" id="IPR013783">
    <property type="entry name" value="Ig-like_fold"/>
</dbReference>
<dbReference type="EMBL" id="JACKXE010000001">
    <property type="protein sequence ID" value="MBB6628178.1"/>
    <property type="molecule type" value="Genomic_DNA"/>
</dbReference>